<reference evidence="2 3" key="1">
    <citation type="submission" date="2021-07" db="EMBL/GenBank/DDBJ databases">
        <title>Genome data of Colletotrichum spaethianum.</title>
        <authorList>
            <person name="Utami Y.D."/>
            <person name="Hiruma K."/>
        </authorList>
    </citation>
    <scope>NUCLEOTIDE SEQUENCE [LARGE SCALE GENOMIC DNA]</scope>
    <source>
        <strain evidence="2 3">MAFF 242679</strain>
    </source>
</reference>
<dbReference type="EMBL" id="BPPX01000013">
    <property type="protein sequence ID" value="GJC84136.1"/>
    <property type="molecule type" value="Genomic_DNA"/>
</dbReference>
<sequence length="131" mass="14938">MTMDESTSSSRQVITDEPVNRNEMTRDLEGLRRRSASADSDDATSDEERTEAPAPRGVAHETPEHRRRRRRRLEAEMQSDGIFGVLVGWPVAKSYPSYREPLRILVAMEKPLEQMDTINTVAILFVTAYET</sequence>
<feature type="compositionally biased region" description="Basic and acidic residues" evidence="1">
    <location>
        <begin position="18"/>
        <end position="32"/>
    </location>
</feature>
<dbReference type="AlphaFoldDB" id="A0AA37GN70"/>
<evidence type="ECO:0000256" key="1">
    <source>
        <dbReference type="SAM" id="MobiDB-lite"/>
    </source>
</evidence>
<feature type="compositionally biased region" description="Polar residues" evidence="1">
    <location>
        <begin position="1"/>
        <end position="13"/>
    </location>
</feature>
<gene>
    <name evidence="2" type="ORF">ColLi_06974</name>
</gene>
<dbReference type="Proteomes" id="UP001055172">
    <property type="component" value="Unassembled WGS sequence"/>
</dbReference>
<accession>A0AA37GN70</accession>
<evidence type="ECO:0000313" key="3">
    <source>
        <dbReference type="Proteomes" id="UP001055172"/>
    </source>
</evidence>
<keyword evidence="3" id="KW-1185">Reference proteome</keyword>
<name>A0AA37GN70_9PEZI</name>
<comment type="caution">
    <text evidence="2">The sequence shown here is derived from an EMBL/GenBank/DDBJ whole genome shotgun (WGS) entry which is preliminary data.</text>
</comment>
<protein>
    <submittedName>
        <fullName evidence="2">Uncharacterized protein</fullName>
    </submittedName>
</protein>
<evidence type="ECO:0000313" key="2">
    <source>
        <dbReference type="EMBL" id="GJC84136.1"/>
    </source>
</evidence>
<proteinExistence type="predicted"/>
<feature type="region of interest" description="Disordered" evidence="1">
    <location>
        <begin position="1"/>
        <end position="73"/>
    </location>
</feature>
<organism evidence="2 3">
    <name type="scientific">Colletotrichum liriopes</name>
    <dbReference type="NCBI Taxonomy" id="708192"/>
    <lineage>
        <taxon>Eukaryota</taxon>
        <taxon>Fungi</taxon>
        <taxon>Dikarya</taxon>
        <taxon>Ascomycota</taxon>
        <taxon>Pezizomycotina</taxon>
        <taxon>Sordariomycetes</taxon>
        <taxon>Hypocreomycetidae</taxon>
        <taxon>Glomerellales</taxon>
        <taxon>Glomerellaceae</taxon>
        <taxon>Colletotrichum</taxon>
        <taxon>Colletotrichum spaethianum species complex</taxon>
    </lineage>
</organism>